<reference evidence="2 3" key="1">
    <citation type="submission" date="2020-08" db="EMBL/GenBank/DDBJ databases">
        <title>A Genomic Blueprint of the Chicken Gut Microbiome.</title>
        <authorList>
            <person name="Gilroy R."/>
            <person name="Ravi A."/>
            <person name="Getino M."/>
            <person name="Pursley I."/>
            <person name="Horton D.L."/>
            <person name="Alikhan N.-F."/>
            <person name="Baker D."/>
            <person name="Gharbi K."/>
            <person name="Hall N."/>
            <person name="Watson M."/>
            <person name="Adriaenssens E.M."/>
            <person name="Foster-Nyarko E."/>
            <person name="Jarju S."/>
            <person name="Secka A."/>
            <person name="Antonio M."/>
            <person name="Oren A."/>
            <person name="Chaudhuri R."/>
            <person name="La Ragione R.M."/>
            <person name="Hildebrand F."/>
            <person name="Pallen M.J."/>
        </authorList>
    </citation>
    <scope>NUCLEOTIDE SEQUENCE [LARGE SCALE GENOMIC DNA]</scope>
    <source>
        <strain evidence="2 3">Sa3CUN1</strain>
    </source>
</reference>
<keyword evidence="1" id="KW-1133">Transmembrane helix</keyword>
<evidence type="ECO:0000313" key="3">
    <source>
        <dbReference type="Proteomes" id="UP000640335"/>
    </source>
</evidence>
<protein>
    <submittedName>
        <fullName evidence="2">Uncharacterized protein</fullName>
    </submittedName>
</protein>
<dbReference type="EMBL" id="JACSQZ010000047">
    <property type="protein sequence ID" value="MBD7915867.1"/>
    <property type="molecule type" value="Genomic_DNA"/>
</dbReference>
<evidence type="ECO:0000313" key="2">
    <source>
        <dbReference type="EMBL" id="MBD7915867.1"/>
    </source>
</evidence>
<keyword evidence="1" id="KW-0472">Membrane</keyword>
<feature type="transmembrane region" description="Helical" evidence="1">
    <location>
        <begin position="6"/>
        <end position="27"/>
    </location>
</feature>
<gene>
    <name evidence="2" type="ORF">H9660_12000</name>
</gene>
<name>A0ABR8Q620_9CLOT</name>
<keyword evidence="3" id="KW-1185">Reference proteome</keyword>
<dbReference type="RefSeq" id="WP_191750619.1">
    <property type="nucleotide sequence ID" value="NZ_JACSQZ010000047.1"/>
</dbReference>
<comment type="caution">
    <text evidence="2">The sequence shown here is derived from an EMBL/GenBank/DDBJ whole genome shotgun (WGS) entry which is preliminary data.</text>
</comment>
<dbReference type="Proteomes" id="UP000640335">
    <property type="component" value="Unassembled WGS sequence"/>
</dbReference>
<feature type="transmembrane region" description="Helical" evidence="1">
    <location>
        <begin position="39"/>
        <end position="68"/>
    </location>
</feature>
<evidence type="ECO:0000256" key="1">
    <source>
        <dbReference type="SAM" id="Phobius"/>
    </source>
</evidence>
<keyword evidence="1" id="KW-0812">Transmembrane</keyword>
<sequence length="94" mass="11027">MSIFLAALYISGSIFVLVGLFAELLWYRSEAETFELKRYHVLEVIIFPLSAIIFLLIILIFYLIAFIFKSIAVFFQRIGGWLNEPFNKEKRESK</sequence>
<organism evidence="2 3">
    <name type="scientific">Clostridium gallinarum</name>
    <dbReference type="NCBI Taxonomy" id="2762246"/>
    <lineage>
        <taxon>Bacteria</taxon>
        <taxon>Bacillati</taxon>
        <taxon>Bacillota</taxon>
        <taxon>Clostridia</taxon>
        <taxon>Eubacteriales</taxon>
        <taxon>Clostridiaceae</taxon>
        <taxon>Clostridium</taxon>
    </lineage>
</organism>
<proteinExistence type="predicted"/>
<accession>A0ABR8Q620</accession>